<dbReference type="Proteomes" id="UP000234789">
    <property type="component" value="Unassembled WGS sequence"/>
</dbReference>
<name>A0A2N5MZK8_9BACL</name>
<evidence type="ECO:0000256" key="1">
    <source>
        <dbReference type="SAM" id="Phobius"/>
    </source>
</evidence>
<proteinExistence type="predicted"/>
<gene>
    <name evidence="2" type="ORF">B8V81_5061</name>
</gene>
<keyword evidence="3" id="KW-1185">Reference proteome</keyword>
<feature type="transmembrane region" description="Helical" evidence="1">
    <location>
        <begin position="35"/>
        <end position="53"/>
    </location>
</feature>
<evidence type="ECO:0000313" key="2">
    <source>
        <dbReference type="EMBL" id="PLT43521.1"/>
    </source>
</evidence>
<accession>A0A2N5MZK8</accession>
<reference evidence="2 3" key="1">
    <citation type="submission" date="2017-05" db="EMBL/GenBank/DDBJ databases">
        <title>Functional genome analysis of Paenibacillus pasadenensis strain R16: insights on endophytic life style and antifungal activity.</title>
        <authorList>
            <person name="Passera A."/>
            <person name="Marcolungo L."/>
            <person name="Casati P."/>
            <person name="Brasca M."/>
            <person name="Quaglino F."/>
            <person name="Delledonne M."/>
        </authorList>
    </citation>
    <scope>NUCLEOTIDE SEQUENCE [LARGE SCALE GENOMIC DNA]</scope>
    <source>
        <strain evidence="2 3">R16</strain>
    </source>
</reference>
<keyword evidence="1" id="KW-1133">Transmembrane helix</keyword>
<dbReference type="EMBL" id="NFEZ01000005">
    <property type="protein sequence ID" value="PLT43521.1"/>
    <property type="molecule type" value="Genomic_DNA"/>
</dbReference>
<sequence length="253" mass="28895">MEIVQDIMVRNLDVHELNSLIGKAGITINLIQYQIFRHVGFFGLLLLTIGSSIAGGQRISYTTPVIIVILFFVTAPSEKVMGMTSPFRIAVDRLGQFRQSQKNNELYRAICQLKNLAITKADRPPGSAFILEQLKKFTDKIRPTLNQMQQLWLMGQKDQACEYFGRSIGTPEAQSFASIIRKLDELNPIEMKQQMVLFQEVMRRQRETERMKNNMRKSNLIYSICMLSLTVILLNFMVVGVIIDMIQGLSSIE</sequence>
<feature type="transmembrane region" description="Helical" evidence="1">
    <location>
        <begin position="59"/>
        <end position="75"/>
    </location>
</feature>
<comment type="caution">
    <text evidence="2">The sequence shown here is derived from an EMBL/GenBank/DDBJ whole genome shotgun (WGS) entry which is preliminary data.</text>
</comment>
<protein>
    <submittedName>
        <fullName evidence="2">Uncharacterized protein</fullName>
    </submittedName>
</protein>
<dbReference type="AlphaFoldDB" id="A0A2N5MZK8"/>
<feature type="transmembrane region" description="Helical" evidence="1">
    <location>
        <begin position="220"/>
        <end position="243"/>
    </location>
</feature>
<evidence type="ECO:0000313" key="3">
    <source>
        <dbReference type="Proteomes" id="UP000234789"/>
    </source>
</evidence>
<keyword evidence="1" id="KW-0812">Transmembrane</keyword>
<keyword evidence="1" id="KW-0472">Membrane</keyword>
<organism evidence="2 3">
    <name type="scientific">Paenibacillus pasadenensis</name>
    <dbReference type="NCBI Taxonomy" id="217090"/>
    <lineage>
        <taxon>Bacteria</taxon>
        <taxon>Bacillati</taxon>
        <taxon>Bacillota</taxon>
        <taxon>Bacilli</taxon>
        <taxon>Bacillales</taxon>
        <taxon>Paenibacillaceae</taxon>
        <taxon>Paenibacillus</taxon>
    </lineage>
</organism>